<dbReference type="OrthoDB" id="121201at2759"/>
<reference evidence="2 3" key="1">
    <citation type="journal article" date="2017" name="Genome Biol. Evol.">
        <title>Phytophthora megakarya and P. palmivora, closely related causal agents of cacao black pod rot, underwent increases in genome sizes and gene numbers by different mechanisms.</title>
        <authorList>
            <person name="Ali S.S."/>
            <person name="Shao J."/>
            <person name="Lary D.J."/>
            <person name="Kronmiller B."/>
            <person name="Shen D."/>
            <person name="Strem M.D."/>
            <person name="Amoako-Attah I."/>
            <person name="Akrofi A.Y."/>
            <person name="Begoude B.A."/>
            <person name="Ten Hoopen G.M."/>
            <person name="Coulibaly K."/>
            <person name="Kebe B.I."/>
            <person name="Melnick R.L."/>
            <person name="Guiltinan M.J."/>
            <person name="Tyler B.M."/>
            <person name="Meinhardt L.W."/>
            <person name="Bailey B.A."/>
        </authorList>
    </citation>
    <scope>NUCLEOTIDE SEQUENCE [LARGE SCALE GENOMIC DNA]</scope>
    <source>
        <strain evidence="3">sbr112.9</strain>
    </source>
</reference>
<evidence type="ECO:0000256" key="1">
    <source>
        <dbReference type="SAM" id="MobiDB-lite"/>
    </source>
</evidence>
<name>A0A2P4X9H3_9STRA</name>
<comment type="caution">
    <text evidence="2">The sequence shown here is derived from an EMBL/GenBank/DDBJ whole genome shotgun (WGS) entry which is preliminary data.</text>
</comment>
<protein>
    <submittedName>
        <fullName evidence="2">Uncharacterized protein</fullName>
    </submittedName>
</protein>
<evidence type="ECO:0000313" key="2">
    <source>
        <dbReference type="EMBL" id="POM62169.1"/>
    </source>
</evidence>
<accession>A0A2P4X9H3</accession>
<proteinExistence type="predicted"/>
<organism evidence="2 3">
    <name type="scientific">Phytophthora palmivora</name>
    <dbReference type="NCBI Taxonomy" id="4796"/>
    <lineage>
        <taxon>Eukaryota</taxon>
        <taxon>Sar</taxon>
        <taxon>Stramenopiles</taxon>
        <taxon>Oomycota</taxon>
        <taxon>Peronosporomycetes</taxon>
        <taxon>Peronosporales</taxon>
        <taxon>Peronosporaceae</taxon>
        <taxon>Phytophthora</taxon>
    </lineage>
</organism>
<feature type="region of interest" description="Disordered" evidence="1">
    <location>
        <begin position="79"/>
        <end position="106"/>
    </location>
</feature>
<dbReference type="Proteomes" id="UP000237271">
    <property type="component" value="Unassembled WGS sequence"/>
</dbReference>
<evidence type="ECO:0000313" key="3">
    <source>
        <dbReference type="Proteomes" id="UP000237271"/>
    </source>
</evidence>
<dbReference type="EMBL" id="NCKW01015641">
    <property type="protein sequence ID" value="POM62169.1"/>
    <property type="molecule type" value="Genomic_DNA"/>
</dbReference>
<sequence length="132" mass="15206">MTTSAVTRYVWQVVDVLLCDAVKAECFNFPTSDEDWSRLSDEFEAICGYPNCCLAIGGMLVEIERPTPWEVDLDDLVEADSMLEDDTDEEDMDQDSEDSDLDESMDEDITAQRDRIKEYLYVNRSHLLKRFG</sequence>
<gene>
    <name evidence="2" type="ORF">PHPALM_28705</name>
</gene>
<keyword evidence="3" id="KW-1185">Reference proteome</keyword>
<dbReference type="AlphaFoldDB" id="A0A2P4X9H3"/>